<dbReference type="PANTHER" id="PTHR43283:SF3">
    <property type="entry name" value="BETA-LACTAMASE FAMILY PROTEIN (AFU_ORTHOLOGUE AFUA_5G07500)"/>
    <property type="match status" value="1"/>
</dbReference>
<evidence type="ECO:0000313" key="4">
    <source>
        <dbReference type="Proteomes" id="UP000076079"/>
    </source>
</evidence>
<name>A0A143PFV9_LUTPR</name>
<sequence precursor="true">MVRRTVVAFAVWVAAAGAAFGQGLPVGTPAVAGMAPERLARITAMMKDLVDQGRVAGTVTLVARNGKVVYHEAAGRRDIEKNVPMTTDTLFRIASMSKAITSVSIMMLVEEGRVHLDDPVSRFIPSFAKTTVVVPPPAGTSTSQTAVSAGSAPAVRPITIRHLLTHTSGISYGSGNPFEADYRAANVIGWYFADKNEPIATTIDRLATLPMDSQPGDKYVYGFNTDILGVVVEKASGQSLADFMKARIFTPLKMTSTGFYVDPAEADRLATVYSVASAGATITKAPAPGTGQGNYVVGPRQSFSGGAGLVSTASDYARFLQMLLNGGALDGVRLLSPKTVELMTSNHVGPLYSNGNFGFGLGFEITEHVGRSGRPGSVGEYGWGGAYHTKFWVDPVEKLVVVFMTQLLPSTGSDAHATLRQLIYSSVVESYDTATARAALRPAS</sequence>
<dbReference type="SUPFAM" id="SSF56601">
    <property type="entry name" value="beta-lactamase/transpeptidase-like"/>
    <property type="match status" value="1"/>
</dbReference>
<proteinExistence type="predicted"/>
<dbReference type="Proteomes" id="UP000076079">
    <property type="component" value="Chromosome"/>
</dbReference>
<keyword evidence="1" id="KW-0732">Signal</keyword>
<dbReference type="InterPro" id="IPR050789">
    <property type="entry name" value="Diverse_Enzym_Activities"/>
</dbReference>
<evidence type="ECO:0000313" key="3">
    <source>
        <dbReference type="EMBL" id="AMY07143.1"/>
    </source>
</evidence>
<dbReference type="InterPro" id="IPR012338">
    <property type="entry name" value="Beta-lactam/transpept-like"/>
</dbReference>
<dbReference type="STRING" id="1855912.LuPra_00310"/>
<feature type="domain" description="Beta-lactamase-related" evidence="2">
    <location>
        <begin position="44"/>
        <end position="420"/>
    </location>
</feature>
<dbReference type="EC" id="3.1.1.-" evidence="3"/>
<gene>
    <name evidence="3" type="primary">estB_1</name>
    <name evidence="3" type="ORF">LuPra_00310</name>
</gene>
<dbReference type="PANTHER" id="PTHR43283">
    <property type="entry name" value="BETA-LACTAMASE-RELATED"/>
    <property type="match status" value="1"/>
</dbReference>
<dbReference type="KEGG" id="abac:LuPra_00310"/>
<keyword evidence="3" id="KW-0378">Hydrolase</keyword>
<keyword evidence="4" id="KW-1185">Reference proteome</keyword>
<evidence type="ECO:0000256" key="1">
    <source>
        <dbReference type="SAM" id="SignalP"/>
    </source>
</evidence>
<dbReference type="RefSeq" id="WP_110169134.1">
    <property type="nucleotide sequence ID" value="NZ_CP015136.1"/>
</dbReference>
<feature type="chain" id="PRO_5007511299" evidence="1">
    <location>
        <begin position="22"/>
        <end position="444"/>
    </location>
</feature>
<dbReference type="OrthoDB" id="9770183at2"/>
<evidence type="ECO:0000259" key="2">
    <source>
        <dbReference type="Pfam" id="PF00144"/>
    </source>
</evidence>
<dbReference type="GO" id="GO:0016787">
    <property type="term" value="F:hydrolase activity"/>
    <property type="evidence" value="ECO:0007669"/>
    <property type="project" value="UniProtKB-KW"/>
</dbReference>
<accession>A0A143PFV9</accession>
<dbReference type="Pfam" id="PF00144">
    <property type="entry name" value="Beta-lactamase"/>
    <property type="match status" value="1"/>
</dbReference>
<reference evidence="3 4" key="1">
    <citation type="journal article" date="2016" name="Genome Announc.">
        <title>First Complete Genome Sequence of a Subdivision 6 Acidobacterium Strain.</title>
        <authorList>
            <person name="Huang S."/>
            <person name="Vieira S."/>
            <person name="Bunk B."/>
            <person name="Riedel T."/>
            <person name="Sproer C."/>
            <person name="Overmann J."/>
        </authorList>
    </citation>
    <scope>NUCLEOTIDE SEQUENCE [LARGE SCALE GENOMIC DNA]</scope>
    <source>
        <strain evidence="4">DSM 100886 HEG_-6_39</strain>
    </source>
</reference>
<dbReference type="InterPro" id="IPR001466">
    <property type="entry name" value="Beta-lactam-related"/>
</dbReference>
<protein>
    <submittedName>
        <fullName evidence="3">Esterase EstB</fullName>
        <ecNumber evidence="3">3.1.1.-</ecNumber>
    </submittedName>
</protein>
<dbReference type="EMBL" id="CP015136">
    <property type="protein sequence ID" value="AMY07143.1"/>
    <property type="molecule type" value="Genomic_DNA"/>
</dbReference>
<reference evidence="4" key="2">
    <citation type="submission" date="2016-04" db="EMBL/GenBank/DDBJ databases">
        <title>First Complete Genome Sequence of a Subdivision 6 Acidobacterium.</title>
        <authorList>
            <person name="Huang S."/>
            <person name="Vieira S."/>
            <person name="Bunk B."/>
            <person name="Riedel T."/>
            <person name="Sproeer C."/>
            <person name="Overmann J."/>
        </authorList>
    </citation>
    <scope>NUCLEOTIDE SEQUENCE [LARGE SCALE GENOMIC DNA]</scope>
    <source>
        <strain evidence="4">DSM 100886 HEG_-6_39</strain>
    </source>
</reference>
<dbReference type="PATRIC" id="fig|1813736.3.peg.324"/>
<dbReference type="Gene3D" id="3.40.710.10">
    <property type="entry name" value="DD-peptidase/beta-lactamase superfamily"/>
    <property type="match status" value="1"/>
</dbReference>
<organism evidence="3 4">
    <name type="scientific">Luteitalea pratensis</name>
    <dbReference type="NCBI Taxonomy" id="1855912"/>
    <lineage>
        <taxon>Bacteria</taxon>
        <taxon>Pseudomonadati</taxon>
        <taxon>Acidobacteriota</taxon>
        <taxon>Vicinamibacteria</taxon>
        <taxon>Vicinamibacterales</taxon>
        <taxon>Vicinamibacteraceae</taxon>
        <taxon>Luteitalea</taxon>
    </lineage>
</organism>
<feature type="signal peptide" evidence="1">
    <location>
        <begin position="1"/>
        <end position="21"/>
    </location>
</feature>
<dbReference type="AlphaFoldDB" id="A0A143PFV9"/>